<evidence type="ECO:0000313" key="3">
    <source>
        <dbReference type="Proteomes" id="UP000698222"/>
    </source>
</evidence>
<keyword evidence="1" id="KW-1133">Transmembrane helix</keyword>
<protein>
    <submittedName>
        <fullName evidence="2">Membrane protein</fullName>
    </submittedName>
</protein>
<dbReference type="EMBL" id="JAGIOC010000001">
    <property type="protein sequence ID" value="MBP2409544.1"/>
    <property type="molecule type" value="Genomic_DNA"/>
</dbReference>
<feature type="transmembrane region" description="Helical" evidence="1">
    <location>
        <begin position="6"/>
        <end position="31"/>
    </location>
</feature>
<dbReference type="Proteomes" id="UP000698222">
    <property type="component" value="Unassembled WGS sequence"/>
</dbReference>
<keyword evidence="1" id="KW-0472">Membrane</keyword>
<evidence type="ECO:0000256" key="1">
    <source>
        <dbReference type="SAM" id="Phobius"/>
    </source>
</evidence>
<feature type="transmembrane region" description="Helical" evidence="1">
    <location>
        <begin position="52"/>
        <end position="73"/>
    </location>
</feature>
<organism evidence="2 3">
    <name type="scientific">Brachybacterium fresconis</name>
    <dbReference type="NCBI Taxonomy" id="173363"/>
    <lineage>
        <taxon>Bacteria</taxon>
        <taxon>Bacillati</taxon>
        <taxon>Actinomycetota</taxon>
        <taxon>Actinomycetes</taxon>
        <taxon>Micrococcales</taxon>
        <taxon>Dermabacteraceae</taxon>
        <taxon>Brachybacterium</taxon>
    </lineage>
</organism>
<sequence>MLPVLAVVSTTSVGLLVGVEFAVAVVVHPILRRLPVAASIAGRAHGARMLGRVMPFWYIGSTVLVAALAVLTWGSTTAVVALVAIGLLLLSVVLSVALLVPINNQATQWTAESLPENWRELQQRWDRLHTARVGIIVVALVLVTVATTTL</sequence>
<reference evidence="2 3" key="1">
    <citation type="submission" date="2021-03" db="EMBL/GenBank/DDBJ databases">
        <title>Sequencing the genomes of 1000 actinobacteria strains.</title>
        <authorList>
            <person name="Klenk H.-P."/>
        </authorList>
    </citation>
    <scope>NUCLEOTIDE SEQUENCE [LARGE SCALE GENOMIC DNA]</scope>
    <source>
        <strain evidence="2 3">DSM 14564</strain>
    </source>
</reference>
<comment type="caution">
    <text evidence="2">The sequence shown here is derived from an EMBL/GenBank/DDBJ whole genome shotgun (WGS) entry which is preliminary data.</text>
</comment>
<feature type="transmembrane region" description="Helical" evidence="1">
    <location>
        <begin position="129"/>
        <end position="147"/>
    </location>
</feature>
<gene>
    <name evidence="2" type="ORF">JOF44_002447</name>
</gene>
<dbReference type="Pfam" id="PF08592">
    <property type="entry name" value="Anthrone_oxy"/>
    <property type="match status" value="1"/>
</dbReference>
<feature type="transmembrane region" description="Helical" evidence="1">
    <location>
        <begin position="79"/>
        <end position="100"/>
    </location>
</feature>
<accession>A0ABS4YLC0</accession>
<dbReference type="InterPro" id="IPR013901">
    <property type="entry name" value="Anthrone_oxy"/>
</dbReference>
<dbReference type="RefSeq" id="WP_209891686.1">
    <property type="nucleotide sequence ID" value="NZ_BAAAJV010000006.1"/>
</dbReference>
<name>A0ABS4YLC0_9MICO</name>
<proteinExistence type="predicted"/>
<keyword evidence="1" id="KW-0812">Transmembrane</keyword>
<evidence type="ECO:0000313" key="2">
    <source>
        <dbReference type="EMBL" id="MBP2409544.1"/>
    </source>
</evidence>
<keyword evidence="3" id="KW-1185">Reference proteome</keyword>